<dbReference type="EMBL" id="JAVDXW010000001">
    <property type="protein sequence ID" value="MDR7302980.1"/>
    <property type="molecule type" value="Genomic_DNA"/>
</dbReference>
<dbReference type="PANTHER" id="PTHR34295:SF4">
    <property type="entry name" value="BIOTIN TRANSPORTER BIOY-RELATED"/>
    <property type="match status" value="1"/>
</dbReference>
<feature type="transmembrane region" description="Helical" evidence="10">
    <location>
        <begin position="109"/>
        <end position="133"/>
    </location>
</feature>
<sequence length="217" mass="21842">MPGSPTAPDQHNPDQHDLGKRAPGDRAPRKALPAAELARTVVFAAFIAVLGIFPGFYLGGAAVPIVLQNMGPLLAGSMLGARRGGAAVLLFLALVALGLPLLSGGRGGIAVFAGPSGGFLVGYVLSAVVVGLIVQRAAPRPGLPILLLANIAGVAVDYLVGIPYWAAFTGDLRAAAIQSLVFVPGDAAKLVLVSLVAAAVHRAVPAVLTGSPRNAED</sequence>
<comment type="similarity">
    <text evidence="2 8">Belongs to the BioY family.</text>
</comment>
<dbReference type="AlphaFoldDB" id="A0AAE4CM58"/>
<dbReference type="PANTHER" id="PTHR34295">
    <property type="entry name" value="BIOTIN TRANSPORTER BIOY"/>
    <property type="match status" value="1"/>
</dbReference>
<feature type="transmembrane region" description="Helical" evidence="10">
    <location>
        <begin position="41"/>
        <end position="63"/>
    </location>
</feature>
<keyword evidence="6 10" id="KW-1133">Transmembrane helix</keyword>
<keyword evidence="7 8" id="KW-0472">Membrane</keyword>
<keyword evidence="12" id="KW-1185">Reference proteome</keyword>
<dbReference type="PIRSF" id="PIRSF016661">
    <property type="entry name" value="BioY"/>
    <property type="match status" value="1"/>
</dbReference>
<protein>
    <recommendedName>
        <fullName evidence="8">Biotin transporter</fullName>
    </recommendedName>
</protein>
<evidence type="ECO:0000256" key="8">
    <source>
        <dbReference type="PIRNR" id="PIRNR016661"/>
    </source>
</evidence>
<keyword evidence="5 10" id="KW-0812">Transmembrane</keyword>
<dbReference type="Gene3D" id="1.10.1760.20">
    <property type="match status" value="1"/>
</dbReference>
<evidence type="ECO:0000256" key="9">
    <source>
        <dbReference type="SAM" id="MobiDB-lite"/>
    </source>
</evidence>
<comment type="subcellular location">
    <subcellularLocation>
        <location evidence="1 8">Cell membrane</location>
        <topology evidence="1 8">Multi-pass membrane protein</topology>
    </subcellularLocation>
</comment>
<feature type="transmembrane region" description="Helical" evidence="10">
    <location>
        <begin position="84"/>
        <end position="103"/>
    </location>
</feature>
<organism evidence="11 12">
    <name type="scientific">Haloactinomyces albus</name>
    <dbReference type="NCBI Taxonomy" id="1352928"/>
    <lineage>
        <taxon>Bacteria</taxon>
        <taxon>Bacillati</taxon>
        <taxon>Actinomycetota</taxon>
        <taxon>Actinomycetes</taxon>
        <taxon>Actinopolysporales</taxon>
        <taxon>Actinopolysporaceae</taxon>
        <taxon>Haloactinomyces</taxon>
    </lineage>
</organism>
<feature type="compositionally biased region" description="Basic and acidic residues" evidence="9">
    <location>
        <begin position="11"/>
        <end position="28"/>
    </location>
</feature>
<dbReference type="InterPro" id="IPR003784">
    <property type="entry name" value="BioY"/>
</dbReference>
<evidence type="ECO:0000256" key="3">
    <source>
        <dbReference type="ARBA" id="ARBA00022448"/>
    </source>
</evidence>
<reference evidence="11" key="1">
    <citation type="submission" date="2023-07" db="EMBL/GenBank/DDBJ databases">
        <title>Sequencing the genomes of 1000 actinobacteria strains.</title>
        <authorList>
            <person name="Klenk H.-P."/>
        </authorList>
    </citation>
    <scope>NUCLEOTIDE SEQUENCE</scope>
    <source>
        <strain evidence="11">DSM 45977</strain>
    </source>
</reference>
<evidence type="ECO:0000256" key="6">
    <source>
        <dbReference type="ARBA" id="ARBA00022989"/>
    </source>
</evidence>
<feature type="transmembrane region" description="Helical" evidence="10">
    <location>
        <begin position="145"/>
        <end position="167"/>
    </location>
</feature>
<gene>
    <name evidence="11" type="ORF">JOF55_003161</name>
</gene>
<evidence type="ECO:0000256" key="5">
    <source>
        <dbReference type="ARBA" id="ARBA00022692"/>
    </source>
</evidence>
<proteinExistence type="inferred from homology"/>
<name>A0AAE4CM58_9ACTN</name>
<evidence type="ECO:0000256" key="4">
    <source>
        <dbReference type="ARBA" id="ARBA00022475"/>
    </source>
</evidence>
<comment type="caution">
    <text evidence="11">The sequence shown here is derived from an EMBL/GenBank/DDBJ whole genome shotgun (WGS) entry which is preliminary data.</text>
</comment>
<evidence type="ECO:0000256" key="1">
    <source>
        <dbReference type="ARBA" id="ARBA00004651"/>
    </source>
</evidence>
<evidence type="ECO:0000313" key="11">
    <source>
        <dbReference type="EMBL" id="MDR7302980.1"/>
    </source>
</evidence>
<keyword evidence="3 8" id="KW-0813">Transport</keyword>
<keyword evidence="4 8" id="KW-1003">Cell membrane</keyword>
<dbReference type="Proteomes" id="UP001180845">
    <property type="component" value="Unassembled WGS sequence"/>
</dbReference>
<feature type="region of interest" description="Disordered" evidence="9">
    <location>
        <begin position="1"/>
        <end position="29"/>
    </location>
</feature>
<evidence type="ECO:0000256" key="2">
    <source>
        <dbReference type="ARBA" id="ARBA00010692"/>
    </source>
</evidence>
<accession>A0AAE4CM58</accession>
<dbReference type="Pfam" id="PF02632">
    <property type="entry name" value="BioY"/>
    <property type="match status" value="1"/>
</dbReference>
<dbReference type="GO" id="GO:0015225">
    <property type="term" value="F:biotin transmembrane transporter activity"/>
    <property type="evidence" value="ECO:0007669"/>
    <property type="project" value="UniProtKB-UniRule"/>
</dbReference>
<dbReference type="GO" id="GO:0005886">
    <property type="term" value="C:plasma membrane"/>
    <property type="evidence" value="ECO:0007669"/>
    <property type="project" value="UniProtKB-SubCell"/>
</dbReference>
<evidence type="ECO:0000256" key="10">
    <source>
        <dbReference type="SAM" id="Phobius"/>
    </source>
</evidence>
<evidence type="ECO:0000256" key="7">
    <source>
        <dbReference type="ARBA" id="ARBA00023136"/>
    </source>
</evidence>
<evidence type="ECO:0000313" key="12">
    <source>
        <dbReference type="Proteomes" id="UP001180845"/>
    </source>
</evidence>